<dbReference type="Pfam" id="PF08448">
    <property type="entry name" value="PAS_4"/>
    <property type="match status" value="1"/>
</dbReference>
<name>A0A7Z2ZTL9_9BURK</name>
<dbReference type="InterPro" id="IPR001633">
    <property type="entry name" value="EAL_dom"/>
</dbReference>
<dbReference type="SUPFAM" id="SSF55785">
    <property type="entry name" value="PYP-like sensor domain (PAS domain)"/>
    <property type="match status" value="2"/>
</dbReference>
<dbReference type="Pfam" id="PF08447">
    <property type="entry name" value="PAS_3"/>
    <property type="match status" value="1"/>
</dbReference>
<proteinExistence type="predicted"/>
<protein>
    <submittedName>
        <fullName evidence="5">EAL domain-containing protein</fullName>
    </submittedName>
</protein>
<dbReference type="PROSITE" id="PS50112">
    <property type="entry name" value="PAS"/>
    <property type="match status" value="1"/>
</dbReference>
<dbReference type="PROSITE" id="PS50113">
    <property type="entry name" value="PAC"/>
    <property type="match status" value="1"/>
</dbReference>
<feature type="domain" description="PAC" evidence="2">
    <location>
        <begin position="227"/>
        <end position="279"/>
    </location>
</feature>
<dbReference type="InterPro" id="IPR035965">
    <property type="entry name" value="PAS-like_dom_sf"/>
</dbReference>
<dbReference type="RefSeq" id="WP_170203402.1">
    <property type="nucleotide sequence ID" value="NZ_CP051685.1"/>
</dbReference>
<dbReference type="CDD" id="cd01948">
    <property type="entry name" value="EAL"/>
    <property type="match status" value="1"/>
</dbReference>
<dbReference type="AlphaFoldDB" id="A0A7Z2ZTL9"/>
<keyword evidence="6" id="KW-1185">Reference proteome</keyword>
<dbReference type="InterPro" id="IPR000014">
    <property type="entry name" value="PAS"/>
</dbReference>
<dbReference type="InterPro" id="IPR001610">
    <property type="entry name" value="PAC"/>
</dbReference>
<dbReference type="SMART" id="SM00091">
    <property type="entry name" value="PAS"/>
    <property type="match status" value="2"/>
</dbReference>
<dbReference type="SMART" id="SM00267">
    <property type="entry name" value="GGDEF"/>
    <property type="match status" value="1"/>
</dbReference>
<evidence type="ECO:0000259" key="2">
    <source>
        <dbReference type="PROSITE" id="PS50113"/>
    </source>
</evidence>
<dbReference type="PANTHER" id="PTHR44757">
    <property type="entry name" value="DIGUANYLATE CYCLASE DGCP"/>
    <property type="match status" value="1"/>
</dbReference>
<dbReference type="SMART" id="SM00052">
    <property type="entry name" value="EAL"/>
    <property type="match status" value="1"/>
</dbReference>
<feature type="domain" description="GGDEF" evidence="4">
    <location>
        <begin position="311"/>
        <end position="449"/>
    </location>
</feature>
<dbReference type="PANTHER" id="PTHR44757:SF2">
    <property type="entry name" value="BIOFILM ARCHITECTURE MAINTENANCE PROTEIN MBAA"/>
    <property type="match status" value="1"/>
</dbReference>
<dbReference type="NCBIfam" id="TIGR00254">
    <property type="entry name" value="GGDEF"/>
    <property type="match status" value="1"/>
</dbReference>
<reference evidence="5 6" key="1">
    <citation type="submission" date="2020-04" db="EMBL/GenBank/DDBJ databases">
        <title>Genome sequencing of novel species.</title>
        <authorList>
            <person name="Heo J."/>
            <person name="Kim S.-J."/>
            <person name="Kim J.-S."/>
            <person name="Hong S.-B."/>
            <person name="Kwon S.-W."/>
        </authorList>
    </citation>
    <scope>NUCLEOTIDE SEQUENCE [LARGE SCALE GENOMIC DNA]</scope>
    <source>
        <strain evidence="5 6">GN2-R2</strain>
    </source>
</reference>
<accession>A0A7Z2ZTL9</accession>
<feature type="domain" description="EAL" evidence="3">
    <location>
        <begin position="458"/>
        <end position="709"/>
    </location>
</feature>
<evidence type="ECO:0000259" key="3">
    <source>
        <dbReference type="PROSITE" id="PS50883"/>
    </source>
</evidence>
<feature type="domain" description="PAS" evidence="1">
    <location>
        <begin position="151"/>
        <end position="223"/>
    </location>
</feature>
<dbReference type="InterPro" id="IPR029787">
    <property type="entry name" value="Nucleotide_cyclase"/>
</dbReference>
<dbReference type="CDD" id="cd01949">
    <property type="entry name" value="GGDEF"/>
    <property type="match status" value="1"/>
</dbReference>
<dbReference type="Proteomes" id="UP000502415">
    <property type="component" value="Chromosome"/>
</dbReference>
<evidence type="ECO:0000313" key="5">
    <source>
        <dbReference type="EMBL" id="QJE01375.1"/>
    </source>
</evidence>
<evidence type="ECO:0000259" key="4">
    <source>
        <dbReference type="PROSITE" id="PS50887"/>
    </source>
</evidence>
<dbReference type="InterPro" id="IPR043128">
    <property type="entry name" value="Rev_trsase/Diguanyl_cyclase"/>
</dbReference>
<dbReference type="Gene3D" id="3.30.450.20">
    <property type="entry name" value="PAS domain"/>
    <property type="match status" value="2"/>
</dbReference>
<dbReference type="Gene3D" id="3.20.20.450">
    <property type="entry name" value="EAL domain"/>
    <property type="match status" value="1"/>
</dbReference>
<dbReference type="Pfam" id="PF00990">
    <property type="entry name" value="GGDEF"/>
    <property type="match status" value="1"/>
</dbReference>
<dbReference type="InterPro" id="IPR052155">
    <property type="entry name" value="Biofilm_reg_signaling"/>
</dbReference>
<dbReference type="SUPFAM" id="SSF55073">
    <property type="entry name" value="Nucleotide cyclase"/>
    <property type="match status" value="1"/>
</dbReference>
<dbReference type="InterPro" id="IPR000700">
    <property type="entry name" value="PAS-assoc_C"/>
</dbReference>
<dbReference type="NCBIfam" id="TIGR00229">
    <property type="entry name" value="sensory_box"/>
    <property type="match status" value="1"/>
</dbReference>
<dbReference type="SUPFAM" id="SSF141868">
    <property type="entry name" value="EAL domain-like"/>
    <property type="match status" value="1"/>
</dbReference>
<gene>
    <name evidence="5" type="ORF">HH212_16145</name>
</gene>
<evidence type="ECO:0000313" key="6">
    <source>
        <dbReference type="Proteomes" id="UP000502415"/>
    </source>
</evidence>
<dbReference type="InterPro" id="IPR013656">
    <property type="entry name" value="PAS_4"/>
</dbReference>
<evidence type="ECO:0000259" key="1">
    <source>
        <dbReference type="PROSITE" id="PS50112"/>
    </source>
</evidence>
<dbReference type="Pfam" id="PF00563">
    <property type="entry name" value="EAL"/>
    <property type="match status" value="1"/>
</dbReference>
<dbReference type="CDD" id="cd00130">
    <property type="entry name" value="PAS"/>
    <property type="match status" value="1"/>
</dbReference>
<dbReference type="Gene3D" id="3.30.70.270">
    <property type="match status" value="1"/>
</dbReference>
<dbReference type="PROSITE" id="PS50883">
    <property type="entry name" value="EAL"/>
    <property type="match status" value="1"/>
</dbReference>
<dbReference type="KEGG" id="mfy:HH212_16145"/>
<dbReference type="PROSITE" id="PS50887">
    <property type="entry name" value="GGDEF"/>
    <property type="match status" value="1"/>
</dbReference>
<dbReference type="InterPro" id="IPR035919">
    <property type="entry name" value="EAL_sf"/>
</dbReference>
<dbReference type="EMBL" id="CP051685">
    <property type="protein sequence ID" value="QJE01375.1"/>
    <property type="molecule type" value="Genomic_DNA"/>
</dbReference>
<dbReference type="InterPro" id="IPR000160">
    <property type="entry name" value="GGDEF_dom"/>
</dbReference>
<sequence length="717" mass="77836">MPPLSEPATAPLPPDDLQQRFGDLLEHLPAGVVVHGTDGIIVSANRLAACLLERSVDALVGTAVDAAEWGLVYQDGAPMPIEAYPVIQVLRSGAKVSGTIVGVPVDGHGERRWLLCNAYPECGDDGRMQGVVISFTECTGLVDTERRLQKSEERLRLILQGTSDAPWDWDLASGETYYSERWWDMFGYHPGELPADAGTWRRLMHPDDLPHCTAFLVHLLGDGRQSYSLEFRLRHRDGHDVPVLAKGFVLRDANGRALRLSGTVTDLTERKRAERRIYELAYFDHLTGLPNRRFLIEELDKTLARSSRSGQLGAVMFIDLDNFKLLNDTMGHDVGDMLLRQVAQRLRQALRDSDQLARLGGDEFVVVLENLGAGRDDATFHAGQVARKILGLLGQPYDLPGSPGASTPSIGITLFDGAGGGIDTLLKQADLAMYRAKGDGRNTARFFDQSMQAAADRQAALDSALRDGLAGRQFVLFCQPQFDRAGCLVGAEVLARWQHREHGLVGAREFIGQAETTGLIVPLGLQVLEETCRALARWSALPALGRVKLAVNVSVQQLRDPDFPRTVAALLAATGASADRLCLELTESVFAGNVQGLSLHMRQLRDQGVAFSLDDFGSGQSSLACLLRFPLAAVKIDRAFVQDGDAGGAIVEAIVALARKLGLEVVAEGVEQEAQRRFALACGCDALQGYLLGRPVPLDEFERLYGAGPNALTVAPA</sequence>
<dbReference type="SMART" id="SM00086">
    <property type="entry name" value="PAC"/>
    <property type="match status" value="2"/>
</dbReference>
<organism evidence="5 6">
    <name type="scientific">Massilia forsythiae</name>
    <dbReference type="NCBI Taxonomy" id="2728020"/>
    <lineage>
        <taxon>Bacteria</taxon>
        <taxon>Pseudomonadati</taxon>
        <taxon>Pseudomonadota</taxon>
        <taxon>Betaproteobacteria</taxon>
        <taxon>Burkholderiales</taxon>
        <taxon>Oxalobacteraceae</taxon>
        <taxon>Telluria group</taxon>
        <taxon>Massilia</taxon>
    </lineage>
</organism>
<dbReference type="InterPro" id="IPR013655">
    <property type="entry name" value="PAS_fold_3"/>
</dbReference>